<name>A0A554J8X7_9BACT</name>
<proteinExistence type="predicted"/>
<dbReference type="AntiFam" id="ANF00012">
    <property type="entry name" value="tRNA translation"/>
</dbReference>
<protein>
    <submittedName>
        <fullName evidence="1">Uncharacterized protein</fullName>
    </submittedName>
</protein>
<accession>A0A554J8X7</accession>
<organism evidence="1 2">
    <name type="scientific">Candidatus Berkelbacteria bacterium Gr01-1014_85</name>
    <dbReference type="NCBI Taxonomy" id="2017150"/>
    <lineage>
        <taxon>Bacteria</taxon>
        <taxon>Candidatus Berkelbacteria</taxon>
    </lineage>
</organism>
<dbReference type="AlphaFoldDB" id="A0A554J8X7"/>
<gene>
    <name evidence="1" type="ORF">CEO22_699</name>
</gene>
<evidence type="ECO:0000313" key="1">
    <source>
        <dbReference type="EMBL" id="TSC64816.1"/>
    </source>
</evidence>
<dbReference type="Proteomes" id="UP000316253">
    <property type="component" value="Unassembled WGS sequence"/>
</dbReference>
<comment type="caution">
    <text evidence="1">The sequence shown here is derived from an EMBL/GenBank/DDBJ whole genome shotgun (WGS) entry which is preliminary data.</text>
</comment>
<dbReference type="EMBL" id="VMFD01000085">
    <property type="protein sequence ID" value="TSC64816.1"/>
    <property type="molecule type" value="Genomic_DNA"/>
</dbReference>
<sequence>VCRQGNLRVKLKTLAYVTQQRQKDSGLLDFWLWPKEYLAVNKKARTNRTLLTLGWLKGIEPSTYGSTTRCSTIELQPPSICTMLPESVEFFNGALGGNRTPNQLLRRELLYPLSYEGQDSRLIQL</sequence>
<evidence type="ECO:0000313" key="2">
    <source>
        <dbReference type="Proteomes" id="UP000316253"/>
    </source>
</evidence>
<feature type="non-terminal residue" evidence="1">
    <location>
        <position position="1"/>
    </location>
</feature>
<reference evidence="1 2" key="1">
    <citation type="submission" date="2017-08" db="EMBL/GenBank/DDBJ databases">
        <title>Mechanisms for carbon and nitrogen cycling indicate functional differentiation within the Candidate Phyla Radiation.</title>
        <authorList>
            <person name="Danczak R.E."/>
            <person name="Johnston M.D."/>
            <person name="Kenah C."/>
            <person name="Slattery M."/>
            <person name="Wrighton K.C."/>
            <person name="Wilkins M.J."/>
        </authorList>
    </citation>
    <scope>NUCLEOTIDE SEQUENCE [LARGE SCALE GENOMIC DNA]</scope>
    <source>
        <strain evidence="1">Gr01-1014_85</strain>
    </source>
</reference>